<dbReference type="PANTHER" id="PTHR19446">
    <property type="entry name" value="REVERSE TRANSCRIPTASES"/>
    <property type="match status" value="1"/>
</dbReference>
<dbReference type="RefSeq" id="XP_019639392.1">
    <property type="nucleotide sequence ID" value="XM_019783833.1"/>
</dbReference>
<proteinExistence type="predicted"/>
<protein>
    <submittedName>
        <fullName evidence="4">Uncharacterized protein LOC109481300</fullName>
    </submittedName>
</protein>
<dbReference type="KEGG" id="bbel:109481300"/>
<feature type="region of interest" description="Disordered" evidence="1">
    <location>
        <begin position="1"/>
        <end position="72"/>
    </location>
</feature>
<reference evidence="4" key="1">
    <citation type="submission" date="2025-08" db="UniProtKB">
        <authorList>
            <consortium name="RefSeq"/>
        </authorList>
    </citation>
    <scope>IDENTIFICATION</scope>
    <source>
        <tissue evidence="4">Gonad</tissue>
    </source>
</reference>
<feature type="domain" description="Reverse transcriptase" evidence="2">
    <location>
        <begin position="288"/>
        <end position="482"/>
    </location>
</feature>
<dbReference type="Proteomes" id="UP000515135">
    <property type="component" value="Unplaced"/>
</dbReference>
<keyword evidence="3" id="KW-1185">Reference proteome</keyword>
<evidence type="ECO:0000313" key="4">
    <source>
        <dbReference type="RefSeq" id="XP_019639392.1"/>
    </source>
</evidence>
<dbReference type="OrthoDB" id="416119at2759"/>
<evidence type="ECO:0000259" key="2">
    <source>
        <dbReference type="Pfam" id="PF00078"/>
    </source>
</evidence>
<dbReference type="GeneID" id="109481300"/>
<organism evidence="3 4">
    <name type="scientific">Branchiostoma belcheri</name>
    <name type="common">Amphioxus</name>
    <dbReference type="NCBI Taxonomy" id="7741"/>
    <lineage>
        <taxon>Eukaryota</taxon>
        <taxon>Metazoa</taxon>
        <taxon>Chordata</taxon>
        <taxon>Cephalochordata</taxon>
        <taxon>Leptocardii</taxon>
        <taxon>Amphioxiformes</taxon>
        <taxon>Branchiostomatidae</taxon>
        <taxon>Branchiostoma</taxon>
    </lineage>
</organism>
<evidence type="ECO:0000256" key="1">
    <source>
        <dbReference type="SAM" id="MobiDB-lite"/>
    </source>
</evidence>
<sequence length="888" mass="99075">MACLRKSQAEHRSEATASTTQPAVQPRDSGKTVEDPGPEAPHSARNLHAPLASSQGRMAEQQRVKWPASSSKEWSQFDQDVDKILESVSRGSVDQKLRSMGTIIMSMGVERFGAKQRGKARDPVKPNRREAKIRQHRQELKSLRRKFKVSTGEERAALAELTHSLRGKIRTLRRAEYHRRRGRERARKRSAFISNPFGFTKRLLGQKRSGTLNCSVEEINSYLCTTFSDAARDADLGPCSLLVSSPEPETQFDSTEPTLKEVKEAVKAARASSAPGPSGVPYKVYKHCPSVEGKIFFKIVAQRLIKYLLDNQYIDTSVQKGGVPGVPGCMEHTGVVTQLIREARENKGNLAVLWLDLANAYGSIPHKLVEAALTRHHVPEAIRNLILDYYSNFWLRAGSNSATSAWQRLEKGIITGCTISVPLFALAMNMLVKSAEEGCPGPMSKSGTRQPPIRAFMDDLTVMAESVPVPMTAVEQLERTISKSLRRWLGVPRSLSNIALYGRSTKLRLPLSGLTEEFKVTRAREVMMYRDSADTKVSSAGITVRTGRKWKAQEAVDKAESRLRHSVLVGTLAVGRAGLGSCPKPQYDKASGRERRQLVQDEIRAEEEEARHCRMVGMRKQGAWTRWEQTEPRKVTWPELCRAEPFRIKFLISSVYDVLPSPANLHIWGMAETPACPLCGRRGTLEHILSCCPRALGEGRYRWRHDQVLRVLAASFCKAIQSSKSQMPPKKSITFVRAGESAKRKPTSAGGLLATARDWQLKVDLDKQLKFPDHIVATSLRPDVVLWSDSTKQVIMLELTVPWESRIVEAHERKRAKYTELVIDSQKRGWRARCAPVEVGCRGFAGQSLSRSLKLLGVRGPQLRHAIRDILEAAERASIKMAVVPSGG</sequence>
<dbReference type="AlphaFoldDB" id="A0A6P5A7T5"/>
<gene>
    <name evidence="4" type="primary">LOC109481300</name>
</gene>
<accession>A0A6P5A7T5</accession>
<evidence type="ECO:0000313" key="3">
    <source>
        <dbReference type="Proteomes" id="UP000515135"/>
    </source>
</evidence>
<dbReference type="InterPro" id="IPR000477">
    <property type="entry name" value="RT_dom"/>
</dbReference>
<name>A0A6P5A7T5_BRABE</name>
<dbReference type="Pfam" id="PF00078">
    <property type="entry name" value="RVT_1"/>
    <property type="match status" value="1"/>
</dbReference>